<dbReference type="RefSeq" id="WP_165105658.1">
    <property type="nucleotide sequence ID" value="NZ_JAAKYA010000014.1"/>
</dbReference>
<sequence length="326" mass="35224">MTACPSDSQEIPAREIRLFERMCDASAIEALDDTTFVVANDEDNVLRVYDWTRPGPPIRELNLNRLLPPMQGRGELDLEGVARINDELYWITSHGRNASGEPAPRRQALLRTPRSWFLGSVPSGGSVAVCTGLLDALFADPRYAALGLAEAARRPPKAAGGLNIEALAAGPNGSLWIGFRNPLFEGRALMVSLLNPHSAVAGEPPRFGDPVLLDLGGRGLRGALEWGSGYLLLAGSTDGARSPALFYWSGNAKEPPRRLAGYDFAGLNPEGLTRWPGIHPPQLWIVSDDGAETIHGRACKDAPARERRFRVLAVPAPNLQTRGGQE</sequence>
<proteinExistence type="predicted"/>
<feature type="domain" description="DUF3616" evidence="1">
    <location>
        <begin position="156"/>
        <end position="255"/>
    </location>
</feature>
<evidence type="ECO:0000259" key="1">
    <source>
        <dbReference type="Pfam" id="PF12275"/>
    </source>
</evidence>
<reference evidence="2 3" key="1">
    <citation type="submission" date="2020-02" db="EMBL/GenBank/DDBJ databases">
        <title>Draft genome sequence of Limisphaera ngatamarikiensis NGM72.4T, a thermophilic Verrucomicrobia grouped in subdivision 3.</title>
        <authorList>
            <person name="Carere C.R."/>
            <person name="Steen J."/>
            <person name="Hugenholtz P."/>
            <person name="Stott M.B."/>
        </authorList>
    </citation>
    <scope>NUCLEOTIDE SEQUENCE [LARGE SCALE GENOMIC DNA]</scope>
    <source>
        <strain evidence="2 3">NGM72.4</strain>
    </source>
</reference>
<keyword evidence="3" id="KW-1185">Reference proteome</keyword>
<accession>A0A6M1RS04</accession>
<dbReference type="AlphaFoldDB" id="A0A6M1RS04"/>
<dbReference type="Pfam" id="PF12275">
    <property type="entry name" value="DUF3616"/>
    <property type="match status" value="1"/>
</dbReference>
<dbReference type="InterPro" id="IPR022060">
    <property type="entry name" value="DUF3616"/>
</dbReference>
<dbReference type="EMBL" id="JAAKYA010000014">
    <property type="protein sequence ID" value="NGO38274.1"/>
    <property type="molecule type" value="Genomic_DNA"/>
</dbReference>
<dbReference type="Proteomes" id="UP000477311">
    <property type="component" value="Unassembled WGS sequence"/>
</dbReference>
<dbReference type="SUPFAM" id="SSF50952">
    <property type="entry name" value="Soluble quinoprotein glucose dehydrogenase"/>
    <property type="match status" value="1"/>
</dbReference>
<gene>
    <name evidence="2" type="ORF">G4L39_02535</name>
</gene>
<name>A0A6M1RS04_9BACT</name>
<comment type="caution">
    <text evidence="2">The sequence shown here is derived from an EMBL/GenBank/DDBJ whole genome shotgun (WGS) entry which is preliminary data.</text>
</comment>
<protein>
    <submittedName>
        <fullName evidence="2">DUF3616 domain-containing protein</fullName>
    </submittedName>
</protein>
<dbReference type="InterPro" id="IPR011041">
    <property type="entry name" value="Quinoprot_gluc/sorb_DH_b-prop"/>
</dbReference>
<evidence type="ECO:0000313" key="3">
    <source>
        <dbReference type="Proteomes" id="UP000477311"/>
    </source>
</evidence>
<evidence type="ECO:0000313" key="2">
    <source>
        <dbReference type="EMBL" id="NGO38274.1"/>
    </source>
</evidence>
<organism evidence="2 3">
    <name type="scientific">Limisphaera ngatamarikiensis</name>
    <dbReference type="NCBI Taxonomy" id="1324935"/>
    <lineage>
        <taxon>Bacteria</taxon>
        <taxon>Pseudomonadati</taxon>
        <taxon>Verrucomicrobiota</taxon>
        <taxon>Verrucomicrobiia</taxon>
        <taxon>Limisphaerales</taxon>
        <taxon>Limisphaeraceae</taxon>
        <taxon>Limisphaera</taxon>
    </lineage>
</organism>